<evidence type="ECO:0000256" key="3">
    <source>
        <dbReference type="ARBA" id="ARBA00022658"/>
    </source>
</evidence>
<reference evidence="6 7" key="1">
    <citation type="submission" date="2024-02" db="EMBL/GenBank/DDBJ databases">
        <authorList>
            <person name="Daric V."/>
            <person name="Darras S."/>
        </authorList>
    </citation>
    <scope>NUCLEOTIDE SEQUENCE [LARGE SCALE GENOMIC DNA]</scope>
</reference>
<feature type="domain" description="UDENN" evidence="5">
    <location>
        <begin position="1"/>
        <end position="348"/>
    </location>
</feature>
<accession>A0ABP0FBW2</accession>
<dbReference type="PROSITE" id="PS50211">
    <property type="entry name" value="DENN"/>
    <property type="match status" value="1"/>
</dbReference>
<comment type="caution">
    <text evidence="6">The sequence shown here is derived from an EMBL/GenBank/DDBJ whole genome shotgun (WGS) entry which is preliminary data.</text>
</comment>
<protein>
    <recommendedName>
        <fullName evidence="5">UDENN domain-containing protein</fullName>
    </recommendedName>
</protein>
<evidence type="ECO:0000313" key="7">
    <source>
        <dbReference type="Proteomes" id="UP001642483"/>
    </source>
</evidence>
<keyword evidence="3" id="KW-0344">Guanine-nucleotide releasing factor</keyword>
<proteinExistence type="inferred from homology"/>
<organism evidence="6 7">
    <name type="scientific">Clavelina lepadiformis</name>
    <name type="common">Light-bulb sea squirt</name>
    <name type="synonym">Ascidia lepadiformis</name>
    <dbReference type="NCBI Taxonomy" id="159417"/>
    <lineage>
        <taxon>Eukaryota</taxon>
        <taxon>Metazoa</taxon>
        <taxon>Chordata</taxon>
        <taxon>Tunicata</taxon>
        <taxon>Ascidiacea</taxon>
        <taxon>Aplousobranchia</taxon>
        <taxon>Clavelinidae</taxon>
        <taxon>Clavelina</taxon>
    </lineage>
</organism>
<evidence type="ECO:0000256" key="2">
    <source>
        <dbReference type="ARBA" id="ARBA00008641"/>
    </source>
</evidence>
<keyword evidence="7" id="KW-1185">Reference proteome</keyword>
<name>A0ABP0FBW2_CLALP</name>
<evidence type="ECO:0000313" key="6">
    <source>
        <dbReference type="EMBL" id="CAK8675812.1"/>
    </source>
</evidence>
<sequence length="348" mass="39673">MALASLNAAGIVERDKNGGIMWVWSFPTFTDLQKDIAMKKCCLTWQTDKQMKNMDIIPFVYYQHSKLWFYILSTVTSEETAVKSVSHFSIILCGKDFNPEKYSALSRILSRCYDVSGNPVIILEQYLKVLTLGYCQSNNNGVFKVADFDIQKTYLAAKLKDFINMFGMESVLVYVAVVLKRRVVVFHDRIQALLDLIRAIPSLAWHQQDWSHLHPWVEDFSELEELPYFITGTTNLDLKSASENYDLFIDGTRETITLSPHAKDTFALGKIHKDIAKTMVDLASDIDSTNQDLIEAIDVKTQDIISKLRSLGGNEDRVSLEEIKSKKFNQTTENFLINLAIAERLIDS</sequence>
<gene>
    <name evidence="6" type="ORF">CVLEPA_LOCUS5347</name>
</gene>
<dbReference type="InterPro" id="IPR037516">
    <property type="entry name" value="Tripartite_DENN"/>
</dbReference>
<dbReference type="PANTHER" id="PTHR28544:SF1">
    <property type="entry name" value="DENN DOMAIN-CONTAINING PROTEIN 10-RELATED"/>
    <property type="match status" value="1"/>
</dbReference>
<evidence type="ECO:0000256" key="4">
    <source>
        <dbReference type="ARBA" id="ARBA00022753"/>
    </source>
</evidence>
<comment type="similarity">
    <text evidence="2">Belongs to the DENND10 family.</text>
</comment>
<evidence type="ECO:0000256" key="1">
    <source>
        <dbReference type="ARBA" id="ARBA00004603"/>
    </source>
</evidence>
<dbReference type="InterPro" id="IPR042431">
    <property type="entry name" value="FAM45"/>
</dbReference>
<evidence type="ECO:0000259" key="5">
    <source>
        <dbReference type="PROSITE" id="PS50211"/>
    </source>
</evidence>
<keyword evidence="4" id="KW-0967">Endosome</keyword>
<dbReference type="PANTHER" id="PTHR28544">
    <property type="entry name" value="PROTEIN FAM45A-RELATED"/>
    <property type="match status" value="1"/>
</dbReference>
<dbReference type="EMBL" id="CAWYQH010000024">
    <property type="protein sequence ID" value="CAK8675812.1"/>
    <property type="molecule type" value="Genomic_DNA"/>
</dbReference>
<comment type="subcellular location">
    <subcellularLocation>
        <location evidence="1">Late endosome</location>
    </subcellularLocation>
</comment>
<dbReference type="Proteomes" id="UP001642483">
    <property type="component" value="Unassembled WGS sequence"/>
</dbReference>